<dbReference type="GO" id="GO:0003735">
    <property type="term" value="F:structural constituent of ribosome"/>
    <property type="evidence" value="ECO:0007669"/>
    <property type="project" value="InterPro"/>
</dbReference>
<evidence type="ECO:0000256" key="20">
    <source>
        <dbReference type="ARBA" id="ARBA00046364"/>
    </source>
</evidence>
<evidence type="ECO:0000256" key="6">
    <source>
        <dbReference type="ARBA" id="ARBA00022664"/>
    </source>
</evidence>
<evidence type="ECO:0000256" key="10">
    <source>
        <dbReference type="ARBA" id="ARBA00023157"/>
    </source>
</evidence>
<dbReference type="InterPro" id="IPR045184">
    <property type="entry name" value="SMU1"/>
</dbReference>
<sequence>MSLQDSSNPAVNLAHRSSSANAKGFWNQFMFRGKSDFRYVLPIRNIEVRQEKCRALSFSQRIFHENCETLELQNNICFGKCDTSPSSGEEGGSFHCALNISFPATGCQKLIEVDDERKLRIFYEKRMATEVAADSLGDEWKGYVVRISGGNDKQGFPMKQGVLTHGRVRLLLSKGHSCYRPRRTGERKRKSVRGCIVDANLSVLNLVIVRKGEKDIPGLTDSTVPRRLGPKRASRIRKLFNLSKEDDVRQYVVRRPLTKEGKKPRTKAPKIQRLVTPRVLQHKRRRIALKKQRTLKNKEAAAEYTKLLAKRMKEAKDKRQEKIAKRRRLSSMRASTSKSEPIQKRVSNKYNSTCNGRSRPHGVHVAEDQHNTAALARIGTFYPDGDFINNLATMDLEVESADVIRLIMQYLKENNLHRTLATLQEETTVSLHTVDSIDSFISDINNGHWDIVLLAIQYLKLPDKLLIDLYEQIVLELIELGELGAARCLLKQTDPMIMLSHTQPERHSHMENLLTQPYFDSQVAYPVGSSKEKRRLAIAQAFAGEVCLVPPSRLMALLGQGRICEGALYRLQETKALRQFGSLAMLSLKWQQHQGLLPPGMSLELFRGKSALKDMEEERFPTQLSRLIKFGPKSHVECARFSPDGQYLITGSVDGFIEVWNFTTGKIRKDLKYQAQDNFMMMDEAVLCLAVSHDSDMIASGAQDGKIQVWRILNGTCLNRLERAHSKAVTCVCFNKDSSQLLSASFDQIIRLHGLKSGKTLKEFRGHTSHVNEVIFSHDGHHVISASADGTVKVWNMKTLDCTHTIKTPDVPEGTDITVNNVVLVPKTPEHFVVCNRTNTVVVTNIHGQVMRSFCSGVRRGGDFVCCTLSPRGEWIYCVGEDYVLYCFSTITGKLERTLTVHEKDVIGITHHPHQNLIATYSEDGLLKLWKP</sequence>
<dbReference type="FunFam" id="1.20.5.2650:FF:000001">
    <property type="entry name" value="40S ribosomal protein S6"/>
    <property type="match status" value="1"/>
</dbReference>
<feature type="compositionally biased region" description="Basic and acidic residues" evidence="23">
    <location>
        <begin position="313"/>
        <end position="323"/>
    </location>
</feature>
<keyword evidence="10" id="KW-1015">Disulfide bond</keyword>
<dbReference type="InterPro" id="IPR029034">
    <property type="entry name" value="Cystine-knot_cytokine"/>
</dbReference>
<dbReference type="SMART" id="SM01405">
    <property type="entry name" value="Ribosomal_S6e"/>
    <property type="match status" value="1"/>
</dbReference>
<protein>
    <recommendedName>
        <fullName evidence="18">Small ribosomal subunit protein eS6</fullName>
    </recommendedName>
    <alternativeName>
        <fullName evidence="19">40S ribosomal protein S6</fullName>
    </alternativeName>
    <alternativeName>
        <fullName evidence="16">Smu-1 suppressor of mec-8 and unc-52 protein homolog</fullName>
    </alternativeName>
    <alternativeName>
        <fullName evidence="15">WD40 repeat-containing protein SMU1</fullName>
    </alternativeName>
</protein>
<comment type="subunit">
    <text evidence="20">Component of the spliceosome B complex. Interacts with IK.</text>
</comment>
<evidence type="ECO:0000256" key="9">
    <source>
        <dbReference type="ARBA" id="ARBA00022980"/>
    </source>
</evidence>
<dbReference type="FunFam" id="2.130.10.10:FF:000140">
    <property type="entry name" value="SMU1, DNA replication regulator and spliceosomal factor"/>
    <property type="match status" value="1"/>
</dbReference>
<dbReference type="PRINTS" id="PR00320">
    <property type="entry name" value="GPROTEINBRPT"/>
</dbReference>
<dbReference type="InterPro" id="IPR006594">
    <property type="entry name" value="LisH"/>
</dbReference>
<dbReference type="Pfam" id="PF03045">
    <property type="entry name" value="DAN"/>
    <property type="match status" value="1"/>
</dbReference>
<gene>
    <name evidence="25" type="ORF">DPX16_21621</name>
</gene>
<evidence type="ECO:0000259" key="24">
    <source>
        <dbReference type="PROSITE" id="PS50897"/>
    </source>
</evidence>
<proteinExistence type="inferred from homology"/>
<evidence type="ECO:0000256" key="7">
    <source>
        <dbReference type="ARBA" id="ARBA00022729"/>
    </source>
</evidence>
<dbReference type="InterPro" id="IPR001680">
    <property type="entry name" value="WD40_rpt"/>
</dbReference>
<dbReference type="CDD" id="cd00200">
    <property type="entry name" value="WD40"/>
    <property type="match status" value="1"/>
</dbReference>
<organism evidence="25 26">
    <name type="scientific">Anabarilius grahami</name>
    <name type="common">Kanglang fish</name>
    <name type="synonym">Barilius grahami</name>
    <dbReference type="NCBI Taxonomy" id="495550"/>
    <lineage>
        <taxon>Eukaryota</taxon>
        <taxon>Metazoa</taxon>
        <taxon>Chordata</taxon>
        <taxon>Craniata</taxon>
        <taxon>Vertebrata</taxon>
        <taxon>Euteleostomi</taxon>
        <taxon>Actinopterygii</taxon>
        <taxon>Neopterygii</taxon>
        <taxon>Teleostei</taxon>
        <taxon>Ostariophysi</taxon>
        <taxon>Cypriniformes</taxon>
        <taxon>Xenocyprididae</taxon>
        <taxon>Xenocypridinae</taxon>
        <taxon>Xenocypridinae incertae sedis</taxon>
        <taxon>Anabarilius</taxon>
    </lineage>
</organism>
<dbReference type="PROSITE" id="PS50897">
    <property type="entry name" value="CTLH"/>
    <property type="match status" value="1"/>
</dbReference>
<dbReference type="Pfam" id="PF01092">
    <property type="entry name" value="Ribosomal_S6e"/>
    <property type="match status" value="1"/>
</dbReference>
<evidence type="ECO:0000256" key="14">
    <source>
        <dbReference type="ARBA" id="ARBA00025801"/>
    </source>
</evidence>
<dbReference type="PROSITE" id="PS50896">
    <property type="entry name" value="LISH"/>
    <property type="match status" value="1"/>
</dbReference>
<comment type="subunit">
    <text evidence="17">Component of the small ribosomal subunit.</text>
</comment>
<keyword evidence="12" id="KW-0539">Nucleus</keyword>
<dbReference type="PANTHER" id="PTHR22848">
    <property type="entry name" value="WD40 REPEAT PROTEIN"/>
    <property type="match status" value="1"/>
</dbReference>
<evidence type="ECO:0000256" key="11">
    <source>
        <dbReference type="ARBA" id="ARBA00023187"/>
    </source>
</evidence>
<name>A0A3N0YJW4_ANAGA</name>
<dbReference type="Gene3D" id="2.130.10.10">
    <property type="entry name" value="YVTN repeat-like/Quinoprotein amine dehydrogenase"/>
    <property type="match status" value="1"/>
</dbReference>
<dbReference type="InterPro" id="IPR004133">
    <property type="entry name" value="DAN_dom"/>
</dbReference>
<dbReference type="AlphaFoldDB" id="A0A3N0YJW4"/>
<comment type="caution">
    <text evidence="25">The sequence shown here is derived from an EMBL/GenBank/DDBJ whole genome shotgun (WGS) entry which is preliminary data.</text>
</comment>
<dbReference type="EMBL" id="RJVU01037554">
    <property type="protein sequence ID" value="ROL46437.1"/>
    <property type="molecule type" value="Genomic_DNA"/>
</dbReference>
<dbReference type="InterPro" id="IPR015943">
    <property type="entry name" value="WD40/YVTN_repeat-like_dom_sf"/>
</dbReference>
<comment type="similarity">
    <text evidence="14">Belongs to the WD repeat SMU1 family.</text>
</comment>
<dbReference type="Gene3D" id="1.20.5.2650">
    <property type="match status" value="1"/>
</dbReference>
<evidence type="ECO:0000256" key="2">
    <source>
        <dbReference type="ARBA" id="ARBA00004613"/>
    </source>
</evidence>
<evidence type="ECO:0000256" key="23">
    <source>
        <dbReference type="SAM" id="MobiDB-lite"/>
    </source>
</evidence>
<feature type="domain" description="CTLH" evidence="24">
    <location>
        <begin position="433"/>
        <end position="485"/>
    </location>
</feature>
<dbReference type="InterPro" id="IPR020472">
    <property type="entry name" value="WD40_PAC1"/>
</dbReference>
<dbReference type="GO" id="GO:1990904">
    <property type="term" value="C:ribonucleoprotein complex"/>
    <property type="evidence" value="ECO:0007669"/>
    <property type="project" value="UniProtKB-KW"/>
</dbReference>
<dbReference type="SMART" id="SM00668">
    <property type="entry name" value="CTLH"/>
    <property type="match status" value="1"/>
</dbReference>
<dbReference type="InterPro" id="IPR006595">
    <property type="entry name" value="CTLH_C"/>
</dbReference>
<keyword evidence="7" id="KW-0732">Signal</keyword>
<evidence type="ECO:0000256" key="13">
    <source>
        <dbReference type="ARBA" id="ARBA00023274"/>
    </source>
</evidence>
<comment type="subcellular location">
    <subcellularLocation>
        <location evidence="1">Nucleus speckle</location>
    </subcellularLocation>
    <subcellularLocation>
        <location evidence="2">Secreted</location>
    </subcellularLocation>
</comment>
<dbReference type="PROSITE" id="PS00578">
    <property type="entry name" value="RIBOSOMAL_S6E"/>
    <property type="match status" value="1"/>
</dbReference>
<dbReference type="GO" id="GO:0016607">
    <property type="term" value="C:nuclear speck"/>
    <property type="evidence" value="ECO:0007669"/>
    <property type="project" value="UniProtKB-SubCell"/>
</dbReference>
<dbReference type="InterPro" id="IPR054532">
    <property type="entry name" value="TPL_SMU1_LisH-like"/>
</dbReference>
<evidence type="ECO:0000256" key="3">
    <source>
        <dbReference type="ARBA" id="ARBA00009312"/>
    </source>
</evidence>
<dbReference type="InterPro" id="IPR018282">
    <property type="entry name" value="Ribosomal_eS6_CS"/>
</dbReference>
<evidence type="ECO:0000256" key="22">
    <source>
        <dbReference type="PROSITE-ProRule" id="PRU00221"/>
    </source>
</evidence>
<dbReference type="PROSITE" id="PS50294">
    <property type="entry name" value="WD_REPEATS_REGION"/>
    <property type="match status" value="4"/>
</dbReference>
<dbReference type="GO" id="GO:0005840">
    <property type="term" value="C:ribosome"/>
    <property type="evidence" value="ECO:0007669"/>
    <property type="project" value="UniProtKB-KW"/>
</dbReference>
<dbReference type="SMART" id="SM00667">
    <property type="entry name" value="LisH"/>
    <property type="match status" value="1"/>
</dbReference>
<dbReference type="Proteomes" id="UP000281406">
    <property type="component" value="Unassembled WGS sequence"/>
</dbReference>
<dbReference type="Pfam" id="PF00400">
    <property type="entry name" value="WD40"/>
    <property type="match status" value="5"/>
</dbReference>
<evidence type="ECO:0000256" key="17">
    <source>
        <dbReference type="ARBA" id="ARBA00035021"/>
    </source>
</evidence>
<accession>A0A3N0YJW4</accession>
<dbReference type="GO" id="GO:0006412">
    <property type="term" value="P:translation"/>
    <property type="evidence" value="ECO:0007669"/>
    <property type="project" value="InterPro"/>
</dbReference>
<feature type="repeat" description="WD" evidence="22">
    <location>
        <begin position="679"/>
        <end position="720"/>
    </location>
</feature>
<feature type="repeat" description="WD" evidence="22">
    <location>
        <begin position="899"/>
        <end position="932"/>
    </location>
</feature>
<keyword evidence="8" id="KW-0677">Repeat</keyword>
<evidence type="ECO:0000256" key="4">
    <source>
        <dbReference type="ARBA" id="ARBA00022525"/>
    </source>
</evidence>
<feature type="repeat" description="WD" evidence="22">
    <location>
        <begin position="764"/>
        <end position="805"/>
    </location>
</feature>
<dbReference type="SMART" id="SM00320">
    <property type="entry name" value="WD40"/>
    <property type="match status" value="7"/>
</dbReference>
<evidence type="ECO:0000256" key="5">
    <source>
        <dbReference type="ARBA" id="ARBA00022574"/>
    </source>
</evidence>
<dbReference type="SUPFAM" id="SSF50978">
    <property type="entry name" value="WD40 repeat-like"/>
    <property type="match status" value="1"/>
</dbReference>
<dbReference type="GO" id="GO:0005576">
    <property type="term" value="C:extracellular region"/>
    <property type="evidence" value="ECO:0007669"/>
    <property type="project" value="UniProtKB-SubCell"/>
</dbReference>
<dbReference type="Gene3D" id="2.10.90.10">
    <property type="entry name" value="Cystine-knot cytokines"/>
    <property type="match status" value="1"/>
</dbReference>
<dbReference type="GO" id="GO:0000398">
    <property type="term" value="P:mRNA splicing, via spliceosome"/>
    <property type="evidence" value="ECO:0007669"/>
    <property type="project" value="InterPro"/>
</dbReference>
<dbReference type="InterPro" id="IPR019775">
    <property type="entry name" value="WD40_repeat_CS"/>
</dbReference>
<evidence type="ECO:0000256" key="19">
    <source>
        <dbReference type="ARBA" id="ARBA00035403"/>
    </source>
</evidence>
<evidence type="ECO:0000256" key="21">
    <source>
        <dbReference type="ARBA" id="ARBA00059682"/>
    </source>
</evidence>
<evidence type="ECO:0000256" key="15">
    <source>
        <dbReference type="ARBA" id="ARBA00026184"/>
    </source>
</evidence>
<evidence type="ECO:0000313" key="25">
    <source>
        <dbReference type="EMBL" id="ROL46437.1"/>
    </source>
</evidence>
<evidence type="ECO:0000256" key="12">
    <source>
        <dbReference type="ARBA" id="ARBA00023242"/>
    </source>
</evidence>
<feature type="repeat" description="WD" evidence="22">
    <location>
        <begin position="722"/>
        <end position="763"/>
    </location>
</feature>
<keyword evidence="26" id="KW-1185">Reference proteome</keyword>
<evidence type="ECO:0000313" key="26">
    <source>
        <dbReference type="Proteomes" id="UP000281406"/>
    </source>
</evidence>
<evidence type="ECO:0000256" key="18">
    <source>
        <dbReference type="ARBA" id="ARBA00035278"/>
    </source>
</evidence>
<keyword evidence="6" id="KW-0507">mRNA processing</keyword>
<keyword evidence="5 22" id="KW-0853">WD repeat</keyword>
<feature type="region of interest" description="Disordered" evidence="23">
    <location>
        <begin position="313"/>
        <end position="343"/>
    </location>
</feature>
<dbReference type="InterPro" id="IPR036322">
    <property type="entry name" value="WD40_repeat_dom_sf"/>
</dbReference>
<comment type="similarity">
    <text evidence="3">Belongs to the eukaryotic ribosomal protein eS6 family.</text>
</comment>
<keyword evidence="13" id="KW-0687">Ribonucleoprotein</keyword>
<keyword evidence="11" id="KW-0508">mRNA splicing</keyword>
<dbReference type="InterPro" id="IPR001377">
    <property type="entry name" value="Ribosomal_eS6"/>
</dbReference>
<dbReference type="OrthoDB" id="538223at2759"/>
<evidence type="ECO:0000256" key="1">
    <source>
        <dbReference type="ARBA" id="ARBA00004324"/>
    </source>
</evidence>
<dbReference type="PROSITE" id="PS50082">
    <property type="entry name" value="WD_REPEATS_2"/>
    <property type="match status" value="5"/>
</dbReference>
<keyword evidence="9" id="KW-0689">Ribosomal protein</keyword>
<evidence type="ECO:0000256" key="8">
    <source>
        <dbReference type="ARBA" id="ARBA00022737"/>
    </source>
</evidence>
<evidence type="ECO:0000256" key="16">
    <source>
        <dbReference type="ARBA" id="ARBA00031988"/>
    </source>
</evidence>
<dbReference type="Pfam" id="PF17814">
    <property type="entry name" value="LisH_TPL"/>
    <property type="match status" value="1"/>
</dbReference>
<feature type="repeat" description="WD" evidence="22">
    <location>
        <begin position="629"/>
        <end position="670"/>
    </location>
</feature>
<reference evidence="25 26" key="1">
    <citation type="submission" date="2018-10" db="EMBL/GenBank/DDBJ databases">
        <title>Genome assembly for a Yunnan-Guizhou Plateau 3E fish, Anabarilius grahami (Regan), and its evolutionary and genetic applications.</title>
        <authorList>
            <person name="Jiang W."/>
        </authorList>
    </citation>
    <scope>NUCLEOTIDE SEQUENCE [LARGE SCALE GENOMIC DNA]</scope>
    <source>
        <strain evidence="25">AG-KIZ</strain>
        <tissue evidence="25">Muscle</tissue>
    </source>
</reference>
<comment type="function">
    <text evidence="21">Component of the 40S small ribosomal subunit. Plays an important role in controlling cell growth and proliferation through the selective translation of particular classes of mRNA.</text>
</comment>
<dbReference type="PROSITE" id="PS00678">
    <property type="entry name" value="WD_REPEATS_1"/>
    <property type="match status" value="2"/>
</dbReference>
<keyword evidence="4" id="KW-0964">Secreted</keyword>